<evidence type="ECO:0000313" key="2">
    <source>
        <dbReference type="Proteomes" id="UP000006851"/>
    </source>
</evidence>
<dbReference type="KEGG" id="cgo:Corgl_0781"/>
<dbReference type="HOGENOM" id="CLU_2768812_0_0_11"/>
<reference evidence="2" key="1">
    <citation type="journal article" date="2013" name="Stand. Genomic Sci.">
        <title>Complete genome sequence of Coriobacterium glomerans type strain (PW2(T)) from the midgut of Pyrrhocoris apterus L. (red soldier bug).</title>
        <authorList>
            <person name="Stackebrandt E."/>
            <person name="Zeytun A."/>
            <person name="Lapidus A."/>
            <person name="Nolan M."/>
            <person name="Lucas S."/>
            <person name="Hammon N."/>
            <person name="Deshpande S."/>
            <person name="Cheng J.F."/>
            <person name="Tapia R."/>
            <person name="Goodwin L.A."/>
            <person name="Pitluck S."/>
            <person name="Liolios K."/>
            <person name="Pagani I."/>
            <person name="Ivanova N."/>
            <person name="Mavromatis K."/>
            <person name="Mikhailova N."/>
            <person name="Huntemann M."/>
            <person name="Pati A."/>
            <person name="Chen A."/>
            <person name="Palaniappan K."/>
            <person name="Chang Y.J."/>
            <person name="Land M."/>
            <person name="Hauser L."/>
            <person name="Rohde M."/>
            <person name="Pukall R."/>
            <person name="Goker M."/>
            <person name="Detter J.C."/>
            <person name="Woyke T."/>
            <person name="Bristow J."/>
            <person name="Eisen J.A."/>
            <person name="Markowitz V."/>
            <person name="Hugenholtz P."/>
            <person name="Kyrpides N.C."/>
            <person name="Klenk H.P."/>
        </authorList>
    </citation>
    <scope>NUCLEOTIDE SEQUENCE</scope>
    <source>
        <strain evidence="2">ATCC 49209 / DSM 20642 / JCM 10262 / PW2</strain>
    </source>
</reference>
<dbReference type="RefSeq" id="WP_013708637.1">
    <property type="nucleotide sequence ID" value="NC_015389.1"/>
</dbReference>
<protein>
    <submittedName>
        <fullName evidence="1">Uncharacterized protein</fullName>
    </submittedName>
</protein>
<organism evidence="1 2">
    <name type="scientific">Coriobacterium glomerans (strain ATCC 49209 / DSM 20642 / JCM 10262 / PW2)</name>
    <dbReference type="NCBI Taxonomy" id="700015"/>
    <lineage>
        <taxon>Bacteria</taxon>
        <taxon>Bacillati</taxon>
        <taxon>Actinomycetota</taxon>
        <taxon>Coriobacteriia</taxon>
        <taxon>Coriobacteriales</taxon>
        <taxon>Coriobacteriaceae</taxon>
        <taxon>Coriobacterium</taxon>
    </lineage>
</organism>
<gene>
    <name evidence="1" type="ordered locus">Corgl_0781</name>
</gene>
<dbReference type="Proteomes" id="UP000006851">
    <property type="component" value="Chromosome"/>
</dbReference>
<accession>F2NBT5</accession>
<keyword evidence="2" id="KW-1185">Reference proteome</keyword>
<sequence>MAKQIKCPACGSTDFIMLSGGRKKMSITKAALGGLVLGPLGAVAGGAGLGKRGKGDFQCRECGKRWRQK</sequence>
<name>F2NBT5_CORGP</name>
<dbReference type="STRING" id="700015.Corgl_0781"/>
<dbReference type="EMBL" id="CP002628">
    <property type="protein sequence ID" value="AEB06894.1"/>
    <property type="molecule type" value="Genomic_DNA"/>
</dbReference>
<proteinExistence type="predicted"/>
<dbReference type="AlphaFoldDB" id="F2NBT5"/>
<evidence type="ECO:0000313" key="1">
    <source>
        <dbReference type="EMBL" id="AEB06894.1"/>
    </source>
</evidence>